<reference evidence="1" key="1">
    <citation type="submission" date="2022-02" db="EMBL/GenBank/DDBJ databases">
        <title>Acinetobacter A3.8 sp. nov., isolated from Sediment (Zhairuo Island).</title>
        <authorList>
            <person name="Zheng K."/>
        </authorList>
    </citation>
    <scope>NUCLEOTIDE SEQUENCE</scope>
    <source>
        <strain evidence="1">A3.8</strain>
    </source>
</reference>
<dbReference type="Proteomes" id="UP001139701">
    <property type="component" value="Unassembled WGS sequence"/>
</dbReference>
<dbReference type="RefSeq" id="WP_241573633.1">
    <property type="nucleotide sequence ID" value="NZ_JAKUML010000023.1"/>
</dbReference>
<organism evidence="1 2">
    <name type="scientific">Acinetobacter sedimenti</name>
    <dbReference type="NCBI Taxonomy" id="2919922"/>
    <lineage>
        <taxon>Bacteria</taxon>
        <taxon>Pseudomonadati</taxon>
        <taxon>Pseudomonadota</taxon>
        <taxon>Gammaproteobacteria</taxon>
        <taxon>Moraxellales</taxon>
        <taxon>Moraxellaceae</taxon>
        <taxon>Acinetobacter</taxon>
    </lineage>
</organism>
<evidence type="ECO:0008006" key="3">
    <source>
        <dbReference type="Google" id="ProtNLM"/>
    </source>
</evidence>
<dbReference type="EMBL" id="JAKUML010000023">
    <property type="protein sequence ID" value="MCJ8147437.1"/>
    <property type="molecule type" value="Genomic_DNA"/>
</dbReference>
<comment type="caution">
    <text evidence="1">The sequence shown here is derived from an EMBL/GenBank/DDBJ whole genome shotgun (WGS) entry which is preliminary data.</text>
</comment>
<dbReference type="AlphaFoldDB" id="A0A9X1X0X5"/>
<keyword evidence="2" id="KW-1185">Reference proteome</keyword>
<dbReference type="PROSITE" id="PS51257">
    <property type="entry name" value="PROKAR_LIPOPROTEIN"/>
    <property type="match status" value="1"/>
</dbReference>
<evidence type="ECO:0000313" key="1">
    <source>
        <dbReference type="EMBL" id="MCJ8147437.1"/>
    </source>
</evidence>
<sequence length="166" mass="18600">MKTTLWGILIALSLSACNQSVDQPPTEQQDISTINAETDLTELSNEVADNMTTEEDVDSESWFEGVDEYINQSDEPPVEFHLSEEYDIGGNPFLQLNMTAIVDQVEIYDVTINRGNTCAPKFWHRQWAGHGTLKFGHVRTAFMGCNVNAIKEVSVSTDVGEFVFNF</sequence>
<gene>
    <name evidence="1" type="ORF">MKI79_11170</name>
</gene>
<name>A0A9X1X0X5_9GAMM</name>
<protein>
    <recommendedName>
        <fullName evidence="3">Lipoprotein</fullName>
    </recommendedName>
</protein>
<proteinExistence type="predicted"/>
<accession>A0A9X1X0X5</accession>
<evidence type="ECO:0000313" key="2">
    <source>
        <dbReference type="Proteomes" id="UP001139701"/>
    </source>
</evidence>